<keyword evidence="4" id="KW-1185">Reference proteome</keyword>
<evidence type="ECO:0000313" key="3">
    <source>
        <dbReference type="EMBL" id="MFD2660053.1"/>
    </source>
</evidence>
<gene>
    <name evidence="3" type="ORF">ACFSW5_07190</name>
</gene>
<dbReference type="Proteomes" id="UP001597493">
    <property type="component" value="Unassembled WGS sequence"/>
</dbReference>
<keyword evidence="3" id="KW-0489">Methyltransferase</keyword>
<dbReference type="PANTHER" id="PTHR32266">
    <property type="entry name" value="NICOTIANAMINE SYNTHASE 3"/>
    <property type="match status" value="1"/>
</dbReference>
<dbReference type="PANTHER" id="PTHR32266:SF12">
    <property type="entry name" value="NICOTIANAMINE SYNTHASE 3"/>
    <property type="match status" value="1"/>
</dbReference>
<dbReference type="GO" id="GO:0008168">
    <property type="term" value="F:methyltransferase activity"/>
    <property type="evidence" value="ECO:0007669"/>
    <property type="project" value="UniProtKB-KW"/>
</dbReference>
<dbReference type="InterPro" id="IPR004298">
    <property type="entry name" value="Nicotian_synth"/>
</dbReference>
<organism evidence="3 4">
    <name type="scientific">Paenibacillus thailandensis</name>
    <dbReference type="NCBI Taxonomy" id="393250"/>
    <lineage>
        <taxon>Bacteria</taxon>
        <taxon>Bacillati</taxon>
        <taxon>Bacillota</taxon>
        <taxon>Bacilli</taxon>
        <taxon>Bacillales</taxon>
        <taxon>Paenibacillaceae</taxon>
        <taxon>Paenibacillus</taxon>
    </lineage>
</organism>
<name>A0ABW5QWD5_9BACL</name>
<evidence type="ECO:0000313" key="4">
    <source>
        <dbReference type="Proteomes" id="UP001597493"/>
    </source>
</evidence>
<reference evidence="4" key="1">
    <citation type="journal article" date="2019" name="Int. J. Syst. Evol. Microbiol.">
        <title>The Global Catalogue of Microorganisms (GCM) 10K type strain sequencing project: providing services to taxonomists for standard genome sequencing and annotation.</title>
        <authorList>
            <consortium name="The Broad Institute Genomics Platform"/>
            <consortium name="The Broad Institute Genome Sequencing Center for Infectious Disease"/>
            <person name="Wu L."/>
            <person name="Ma J."/>
        </authorList>
    </citation>
    <scope>NUCLEOTIDE SEQUENCE [LARGE SCALE GENOMIC DNA]</scope>
    <source>
        <strain evidence="4">TISTR 1827</strain>
    </source>
</reference>
<dbReference type="SUPFAM" id="SSF53335">
    <property type="entry name" value="S-adenosyl-L-methionine-dependent methyltransferases"/>
    <property type="match status" value="1"/>
</dbReference>
<proteinExistence type="predicted"/>
<evidence type="ECO:0000256" key="2">
    <source>
        <dbReference type="ARBA" id="ARBA00022691"/>
    </source>
</evidence>
<accession>A0ABW5QWD5</accession>
<dbReference type="InterPro" id="IPR029063">
    <property type="entry name" value="SAM-dependent_MTases_sf"/>
</dbReference>
<dbReference type="EMBL" id="JBHUMY010000006">
    <property type="protein sequence ID" value="MFD2660053.1"/>
    <property type="molecule type" value="Genomic_DNA"/>
</dbReference>
<dbReference type="RefSeq" id="WP_379270721.1">
    <property type="nucleotide sequence ID" value="NZ_JBHUGT010000010.1"/>
</dbReference>
<sequence>MNSTETFLQILTEYLDKFTNLAAKYDGTIQYSKELETTIDGYSAFITDERNHSAWEQLERQASNEFIRLAAEARSVSARCVAIMEKYRALKLLDGNAGLTDYFKNIESCIESEFGSFHVTSDSKVFMVGSGSFPMTPLLIAKRTGAEVIGIDIDDEAVELGRRVVERLGGGLRIRLVNSSIDHLDLKNVSHIIFSSTVPNKYDMLEQLHPLTEERVVVAMRYGDRLKSLFNYPMKETDGQTWGLVETVLRPGHVFDVALYKKVSVASGQRRRFT</sequence>
<dbReference type="GO" id="GO:0032259">
    <property type="term" value="P:methylation"/>
    <property type="evidence" value="ECO:0007669"/>
    <property type="project" value="UniProtKB-KW"/>
</dbReference>
<evidence type="ECO:0000256" key="1">
    <source>
        <dbReference type="ARBA" id="ARBA00022679"/>
    </source>
</evidence>
<comment type="caution">
    <text evidence="3">The sequence shown here is derived from an EMBL/GenBank/DDBJ whole genome shotgun (WGS) entry which is preliminary data.</text>
</comment>
<keyword evidence="2" id="KW-0949">S-adenosyl-L-methionine</keyword>
<dbReference type="CDD" id="cd02440">
    <property type="entry name" value="AdoMet_MTases"/>
    <property type="match status" value="1"/>
</dbReference>
<protein>
    <submittedName>
        <fullName evidence="3">SAM-dependent methyltransferase</fullName>
    </submittedName>
</protein>
<keyword evidence="1" id="KW-0808">Transferase</keyword>
<dbReference type="Gene3D" id="3.40.50.150">
    <property type="entry name" value="Vaccinia Virus protein VP39"/>
    <property type="match status" value="1"/>
</dbReference>